<dbReference type="InterPro" id="IPR015854">
    <property type="entry name" value="ABC_transpr_LolD-like"/>
</dbReference>
<dbReference type="InterPro" id="IPR003439">
    <property type="entry name" value="ABC_transporter-like_ATP-bd"/>
</dbReference>
<evidence type="ECO:0000313" key="14">
    <source>
        <dbReference type="Proteomes" id="UP001063350"/>
    </source>
</evidence>
<evidence type="ECO:0000256" key="3">
    <source>
        <dbReference type="ARBA" id="ARBA00020019"/>
    </source>
</evidence>
<sequence length="235" mass="26035">MVELIKVAKIYPPSVEALSDVSLSVKQGEMVFLTGRSGAGKTTLLRLLCGLETPTRGLVEIGGNDLAKLSRAAIQRLRRSIGMAYQDFKLLPDKSVAENIAISMEVSYRSRTFIRKRTRYLLDRLDLTDKLRARVGDLSRGEQQRVAIARAVANKPELILADEPTGNLDGETTERVMELFRQCHRQGATLIIATHDLSIFQGTGHRVVELRAGRRVQTTDPDRTPSLPGEAKAEI</sequence>
<dbReference type="GO" id="GO:0005886">
    <property type="term" value="C:plasma membrane"/>
    <property type="evidence" value="ECO:0007669"/>
    <property type="project" value="UniProtKB-SubCell"/>
</dbReference>
<dbReference type="InterPro" id="IPR027417">
    <property type="entry name" value="P-loop_NTPase"/>
</dbReference>
<comment type="function">
    <text evidence="1">Part of the ABC transporter FtsEX involved in cellular division. Important for assembly or stability of the septal ring.</text>
</comment>
<accession>A0A915U0T7</accession>
<dbReference type="SMART" id="SM00382">
    <property type="entry name" value="AAA"/>
    <property type="match status" value="1"/>
</dbReference>
<organism evidence="13 14">
    <name type="scientific">Desulfolithobacter dissulfuricans</name>
    <dbReference type="NCBI Taxonomy" id="2795293"/>
    <lineage>
        <taxon>Bacteria</taxon>
        <taxon>Pseudomonadati</taxon>
        <taxon>Thermodesulfobacteriota</taxon>
        <taxon>Desulfobulbia</taxon>
        <taxon>Desulfobulbales</taxon>
        <taxon>Desulfobulbaceae</taxon>
        <taxon>Desulfolithobacter</taxon>
    </lineage>
</organism>
<name>A0A915U0T7_9BACT</name>
<protein>
    <recommendedName>
        <fullName evidence="3 10">Cell division ATP-binding protein FtsE</fullName>
    </recommendedName>
</protein>
<gene>
    <name evidence="10" type="primary">ftsE</name>
    <name evidence="13" type="ORF">GF1_12650</name>
</gene>
<dbReference type="SUPFAM" id="SSF52540">
    <property type="entry name" value="P-loop containing nucleoside triphosphate hydrolases"/>
    <property type="match status" value="1"/>
</dbReference>
<dbReference type="GO" id="GO:0022857">
    <property type="term" value="F:transmembrane transporter activity"/>
    <property type="evidence" value="ECO:0007669"/>
    <property type="project" value="TreeGrafter"/>
</dbReference>
<reference evidence="13" key="1">
    <citation type="submission" date="2020-12" db="EMBL/GenBank/DDBJ databases">
        <title>Desulfobium dissulfuricans gen. nov., sp. nov., a novel mesophilic, sulfate-reducing bacterium isolated from a deep-sea hydrothermal vent.</title>
        <authorList>
            <person name="Hashimoto Y."/>
            <person name="Tame A."/>
            <person name="Sawayama S."/>
            <person name="Miyazaki J."/>
            <person name="Takai K."/>
            <person name="Nakagawa S."/>
        </authorList>
    </citation>
    <scope>NUCLEOTIDE SEQUENCE</scope>
    <source>
        <strain evidence="13">GF1</strain>
    </source>
</reference>
<dbReference type="AlphaFoldDB" id="A0A915U0T7"/>
<feature type="domain" description="ABC transporter" evidence="12">
    <location>
        <begin position="2"/>
        <end position="235"/>
    </location>
</feature>
<comment type="subcellular location">
    <subcellularLocation>
        <location evidence="10">Cell membrane</location>
        <topology evidence="10">Peripheral membrane protein</topology>
        <orientation evidence="10">Cytoplasmic side</orientation>
    </subcellularLocation>
</comment>
<evidence type="ECO:0000256" key="9">
    <source>
        <dbReference type="ARBA" id="ARBA00023306"/>
    </source>
</evidence>
<dbReference type="Pfam" id="PF00005">
    <property type="entry name" value="ABC_tran"/>
    <property type="match status" value="1"/>
</dbReference>
<evidence type="ECO:0000256" key="8">
    <source>
        <dbReference type="ARBA" id="ARBA00023136"/>
    </source>
</evidence>
<keyword evidence="8 10" id="KW-0472">Membrane</keyword>
<comment type="similarity">
    <text evidence="2 10">Belongs to the ABC transporter superfamily.</text>
</comment>
<keyword evidence="6 10" id="KW-0547">Nucleotide-binding</keyword>
<keyword evidence="9 10" id="KW-0131">Cell cycle</keyword>
<keyword evidence="14" id="KW-1185">Reference proteome</keyword>
<evidence type="ECO:0000256" key="1">
    <source>
        <dbReference type="ARBA" id="ARBA00002579"/>
    </source>
</evidence>
<evidence type="ECO:0000256" key="5">
    <source>
        <dbReference type="ARBA" id="ARBA00022618"/>
    </source>
</evidence>
<keyword evidence="7 10" id="KW-0067">ATP-binding</keyword>
<dbReference type="EMBL" id="AP024233">
    <property type="protein sequence ID" value="BCO08889.1"/>
    <property type="molecule type" value="Genomic_DNA"/>
</dbReference>
<evidence type="ECO:0000256" key="7">
    <source>
        <dbReference type="ARBA" id="ARBA00022840"/>
    </source>
</evidence>
<dbReference type="InterPro" id="IPR005286">
    <property type="entry name" value="Cell_div_FtsE"/>
</dbReference>
<feature type="region of interest" description="Disordered" evidence="11">
    <location>
        <begin position="214"/>
        <end position="235"/>
    </location>
</feature>
<evidence type="ECO:0000259" key="12">
    <source>
        <dbReference type="PROSITE" id="PS50893"/>
    </source>
</evidence>
<keyword evidence="5 10" id="KW-0132">Cell division</keyword>
<dbReference type="PANTHER" id="PTHR24220:SF470">
    <property type="entry name" value="CELL DIVISION ATP-BINDING PROTEIN FTSE"/>
    <property type="match status" value="1"/>
</dbReference>
<evidence type="ECO:0000256" key="10">
    <source>
        <dbReference type="RuleBase" id="RU365094"/>
    </source>
</evidence>
<dbReference type="PANTHER" id="PTHR24220">
    <property type="entry name" value="IMPORT ATP-BINDING PROTEIN"/>
    <property type="match status" value="1"/>
</dbReference>
<keyword evidence="4 10" id="KW-1003">Cell membrane</keyword>
<dbReference type="Proteomes" id="UP001063350">
    <property type="component" value="Chromosome"/>
</dbReference>
<dbReference type="GO" id="GO:0016887">
    <property type="term" value="F:ATP hydrolysis activity"/>
    <property type="evidence" value="ECO:0007669"/>
    <property type="project" value="InterPro"/>
</dbReference>
<dbReference type="PROSITE" id="PS50893">
    <property type="entry name" value="ABC_TRANSPORTER_2"/>
    <property type="match status" value="1"/>
</dbReference>
<comment type="subunit">
    <text evidence="10">Homodimer. Forms a membrane-associated complex with FtsX.</text>
</comment>
<dbReference type="Gene3D" id="3.40.50.300">
    <property type="entry name" value="P-loop containing nucleotide triphosphate hydrolases"/>
    <property type="match status" value="1"/>
</dbReference>
<evidence type="ECO:0000256" key="11">
    <source>
        <dbReference type="SAM" id="MobiDB-lite"/>
    </source>
</evidence>
<dbReference type="KEGG" id="ddu:GF1_12650"/>
<evidence type="ECO:0000256" key="6">
    <source>
        <dbReference type="ARBA" id="ARBA00022741"/>
    </source>
</evidence>
<proteinExistence type="inferred from homology"/>
<dbReference type="GO" id="GO:0005524">
    <property type="term" value="F:ATP binding"/>
    <property type="evidence" value="ECO:0007669"/>
    <property type="project" value="UniProtKB-UniRule"/>
</dbReference>
<dbReference type="NCBIfam" id="TIGR02673">
    <property type="entry name" value="FtsE"/>
    <property type="match status" value="1"/>
</dbReference>
<dbReference type="FunFam" id="3.40.50.300:FF:000056">
    <property type="entry name" value="Cell division ATP-binding protein FtsE"/>
    <property type="match status" value="1"/>
</dbReference>
<dbReference type="GO" id="GO:0051301">
    <property type="term" value="P:cell division"/>
    <property type="evidence" value="ECO:0007669"/>
    <property type="project" value="UniProtKB-UniRule"/>
</dbReference>
<dbReference type="InterPro" id="IPR003593">
    <property type="entry name" value="AAA+_ATPase"/>
</dbReference>
<evidence type="ECO:0000256" key="4">
    <source>
        <dbReference type="ARBA" id="ARBA00022475"/>
    </source>
</evidence>
<evidence type="ECO:0000313" key="13">
    <source>
        <dbReference type="EMBL" id="BCO08889.1"/>
    </source>
</evidence>
<evidence type="ECO:0000256" key="2">
    <source>
        <dbReference type="ARBA" id="ARBA00005417"/>
    </source>
</evidence>